<feature type="region of interest" description="Disordered" evidence="5">
    <location>
        <begin position="196"/>
        <end position="234"/>
    </location>
</feature>
<evidence type="ECO:0000256" key="5">
    <source>
        <dbReference type="SAM" id="MobiDB-lite"/>
    </source>
</evidence>
<dbReference type="PANTHER" id="PTHR14759">
    <property type="entry name" value="STOP PROTEIN"/>
    <property type="match status" value="1"/>
</dbReference>
<dbReference type="GO" id="GO:0005801">
    <property type="term" value="C:cis-Golgi network"/>
    <property type="evidence" value="ECO:0007669"/>
    <property type="project" value="TreeGrafter"/>
</dbReference>
<dbReference type="GO" id="GO:0030705">
    <property type="term" value="P:cytoskeleton-dependent intracellular transport"/>
    <property type="evidence" value="ECO:0007669"/>
    <property type="project" value="TreeGrafter"/>
</dbReference>
<reference evidence="6" key="3">
    <citation type="submission" date="2025-09" db="UniProtKB">
        <authorList>
            <consortium name="Ensembl"/>
        </authorList>
    </citation>
    <scope>IDENTIFICATION</scope>
</reference>
<evidence type="ECO:0000256" key="1">
    <source>
        <dbReference type="ARBA" id="ARBA00004245"/>
    </source>
</evidence>
<feature type="compositionally biased region" description="Basic and acidic residues" evidence="5">
    <location>
        <begin position="280"/>
        <end position="289"/>
    </location>
</feature>
<keyword evidence="7" id="KW-1185">Reference proteome</keyword>
<feature type="compositionally biased region" description="Low complexity" evidence="5">
    <location>
        <begin position="78"/>
        <end position="98"/>
    </location>
</feature>
<dbReference type="PANTHER" id="PTHR14759:SF37">
    <property type="entry name" value="MAP6 DOMAIN-CONTAINING PROTEIN 1"/>
    <property type="match status" value="1"/>
</dbReference>
<dbReference type="Ensembl" id="ENSCJPT00005024936.1">
    <property type="protein sequence ID" value="ENSCJPP00005017947.1"/>
    <property type="gene ID" value="ENSCJPG00005014576.1"/>
</dbReference>
<feature type="compositionally biased region" description="Pro residues" evidence="5">
    <location>
        <begin position="203"/>
        <end position="231"/>
    </location>
</feature>
<dbReference type="AlphaFoldDB" id="A0A8C2TS96"/>
<sequence>MEGTGWVRGSEQRARGRCPLCGEGVLCSSSKSSLLRAKHRGDRAAARHRQRAAFVRGENNKRPRVAARREKPQLFRSANGACGAARCPGAAPTASLRPVRPHPPAHPPVRPAAARALPSPPPPPPPPDRHPPGSRVRPRSRRGGGGAGRGRREEGRPRAAMAWPCISRVCCLARFWSQLDRSDLAVPLTIRNYSDIEEQDDAPAPPPPPRPPAAAPRPRPGPARISPPEPFPAETQYRRDFRAWPLPRRAARPWVSAGSGGHRPSAAPPAPTRALPGIGRTERRPRADGGHTTSYRQEYRPWTGAKPSKPIKTKQGFIIPDDHFVQETSYKADYKQIPEVKTRFSPNPSAVFQAPSRILNV</sequence>
<evidence type="ECO:0000256" key="3">
    <source>
        <dbReference type="ARBA" id="ARBA00022490"/>
    </source>
</evidence>
<evidence type="ECO:0000313" key="6">
    <source>
        <dbReference type="Ensembl" id="ENSCJPP00005017947.1"/>
    </source>
</evidence>
<dbReference type="GO" id="GO:0000226">
    <property type="term" value="P:microtubule cytoskeleton organization"/>
    <property type="evidence" value="ECO:0007669"/>
    <property type="project" value="InterPro"/>
</dbReference>
<dbReference type="GO" id="GO:0008017">
    <property type="term" value="F:microtubule binding"/>
    <property type="evidence" value="ECO:0007669"/>
    <property type="project" value="InterPro"/>
</dbReference>
<dbReference type="GO" id="GO:0005516">
    <property type="term" value="F:calmodulin binding"/>
    <property type="evidence" value="ECO:0007669"/>
    <property type="project" value="InterPro"/>
</dbReference>
<protein>
    <submittedName>
        <fullName evidence="6">MAP6 domain containing 1</fullName>
    </submittedName>
</protein>
<evidence type="ECO:0000256" key="2">
    <source>
        <dbReference type="ARBA" id="ARBA00005728"/>
    </source>
</evidence>
<gene>
    <name evidence="6" type="primary">MAP6D1</name>
</gene>
<accession>A0A8C2TS96</accession>
<dbReference type="GO" id="GO:0005874">
    <property type="term" value="C:microtubule"/>
    <property type="evidence" value="ECO:0007669"/>
    <property type="project" value="InterPro"/>
</dbReference>
<evidence type="ECO:0000313" key="7">
    <source>
        <dbReference type="Proteomes" id="UP000694412"/>
    </source>
</evidence>
<feature type="compositionally biased region" description="Basic residues" evidence="5">
    <location>
        <begin position="38"/>
        <end position="51"/>
    </location>
</feature>
<comment type="subcellular location">
    <subcellularLocation>
        <location evidence="1">Cytoplasm</location>
        <location evidence="1">Cytoskeleton</location>
    </subcellularLocation>
</comment>
<keyword evidence="4" id="KW-0206">Cytoskeleton</keyword>
<reference evidence="6" key="2">
    <citation type="submission" date="2025-08" db="UniProtKB">
        <authorList>
            <consortium name="Ensembl"/>
        </authorList>
    </citation>
    <scope>IDENTIFICATION</scope>
</reference>
<feature type="region of interest" description="Disordered" evidence="5">
    <location>
        <begin position="38"/>
        <end position="158"/>
    </location>
</feature>
<name>A0A8C2TS96_COTJA</name>
<dbReference type="GeneTree" id="ENSGT00530000063947"/>
<evidence type="ECO:0000256" key="4">
    <source>
        <dbReference type="ARBA" id="ARBA00023212"/>
    </source>
</evidence>
<comment type="similarity">
    <text evidence="2">Belongs to the STOP family.</text>
</comment>
<dbReference type="Proteomes" id="UP000694412">
    <property type="component" value="Chromosome 9"/>
</dbReference>
<organism evidence="6 7">
    <name type="scientific">Coturnix japonica</name>
    <name type="common">Japanese quail</name>
    <name type="synonym">Coturnix coturnix japonica</name>
    <dbReference type="NCBI Taxonomy" id="93934"/>
    <lineage>
        <taxon>Eukaryota</taxon>
        <taxon>Metazoa</taxon>
        <taxon>Chordata</taxon>
        <taxon>Craniata</taxon>
        <taxon>Vertebrata</taxon>
        <taxon>Euteleostomi</taxon>
        <taxon>Archelosauria</taxon>
        <taxon>Archosauria</taxon>
        <taxon>Dinosauria</taxon>
        <taxon>Saurischia</taxon>
        <taxon>Theropoda</taxon>
        <taxon>Coelurosauria</taxon>
        <taxon>Aves</taxon>
        <taxon>Neognathae</taxon>
        <taxon>Galloanserae</taxon>
        <taxon>Galliformes</taxon>
        <taxon>Phasianidae</taxon>
        <taxon>Perdicinae</taxon>
        <taxon>Coturnix</taxon>
    </lineage>
</organism>
<dbReference type="GO" id="GO:0005798">
    <property type="term" value="C:Golgi-associated vesicle"/>
    <property type="evidence" value="ECO:0007669"/>
    <property type="project" value="TreeGrafter"/>
</dbReference>
<proteinExistence type="inferred from homology"/>
<keyword evidence="3" id="KW-0963">Cytoplasm</keyword>
<dbReference type="GO" id="GO:0070507">
    <property type="term" value="P:regulation of microtubule cytoskeleton organization"/>
    <property type="evidence" value="ECO:0007669"/>
    <property type="project" value="TreeGrafter"/>
</dbReference>
<reference evidence="6" key="1">
    <citation type="submission" date="2015-11" db="EMBL/GenBank/DDBJ databases">
        <authorList>
            <consortium name="International Coturnix japonica Genome Analysis Consortium"/>
            <person name="Warren W."/>
            <person name="Burt D.W."/>
            <person name="Antin P.B."/>
            <person name="Lanford R."/>
            <person name="Gros J."/>
            <person name="Wilson R.K."/>
        </authorList>
    </citation>
    <scope>NUCLEOTIDE SEQUENCE [LARGE SCALE GENOMIC DNA]</scope>
</reference>
<dbReference type="InterPro" id="IPR007882">
    <property type="entry name" value="MAP6"/>
</dbReference>
<feature type="region of interest" description="Disordered" evidence="5">
    <location>
        <begin position="253"/>
        <end position="296"/>
    </location>
</feature>
<feature type="compositionally biased region" description="Pro residues" evidence="5">
    <location>
        <begin position="101"/>
        <end position="110"/>
    </location>
</feature>